<dbReference type="InterPro" id="IPR001881">
    <property type="entry name" value="EGF-like_Ca-bd_dom"/>
</dbReference>
<accession>A0A8B9HMH4</accession>
<dbReference type="AlphaFoldDB" id="A0A8B9HMH4"/>
<dbReference type="Proteomes" id="UP000694621">
    <property type="component" value="Unplaced"/>
</dbReference>
<dbReference type="InterPro" id="IPR000742">
    <property type="entry name" value="EGF"/>
</dbReference>
<dbReference type="GO" id="GO:0005509">
    <property type="term" value="F:calcium ion binding"/>
    <property type="evidence" value="ECO:0007669"/>
    <property type="project" value="InterPro"/>
</dbReference>
<evidence type="ECO:0000313" key="6">
    <source>
        <dbReference type="Proteomes" id="UP000694621"/>
    </source>
</evidence>
<dbReference type="PROSITE" id="PS01186">
    <property type="entry name" value="EGF_2"/>
    <property type="match status" value="1"/>
</dbReference>
<dbReference type="Pfam" id="PF07645">
    <property type="entry name" value="EGF_CA"/>
    <property type="match status" value="1"/>
</dbReference>
<dbReference type="PROSITE" id="PS01187">
    <property type="entry name" value="EGF_CA"/>
    <property type="match status" value="1"/>
</dbReference>
<evidence type="ECO:0000259" key="4">
    <source>
        <dbReference type="PROSITE" id="PS01186"/>
    </source>
</evidence>
<dbReference type="Ensembl" id="ENSAMXT00005016224.1">
    <property type="protein sequence ID" value="ENSAMXP00005014649.1"/>
    <property type="gene ID" value="ENSAMXG00005007799.1"/>
</dbReference>
<dbReference type="InterPro" id="IPR049883">
    <property type="entry name" value="NOTCH1_EGF-like"/>
</dbReference>
<sequence length="70" mass="7719">MYPPSPSLCSIDVNECEESTADCEGLCCNTIGSFYCKCSSGFTLRDDGKTCEGRTFKCHHSLKKDKSKPK</sequence>
<evidence type="ECO:0000256" key="2">
    <source>
        <dbReference type="ARBA" id="ARBA00022737"/>
    </source>
</evidence>
<evidence type="ECO:0000256" key="1">
    <source>
        <dbReference type="ARBA" id="ARBA00022536"/>
    </source>
</evidence>
<keyword evidence="3" id="KW-1015">Disulfide bond</keyword>
<reference evidence="5" key="1">
    <citation type="submission" date="2025-08" db="UniProtKB">
        <authorList>
            <consortium name="Ensembl"/>
        </authorList>
    </citation>
    <scope>IDENTIFICATION</scope>
</reference>
<dbReference type="FunFam" id="2.10.25.10:FF:000010">
    <property type="entry name" value="Pro-epidermal growth factor"/>
    <property type="match status" value="1"/>
</dbReference>
<keyword evidence="1" id="KW-0245">EGF-like domain</keyword>
<feature type="domain" description="EGF-like" evidence="4">
    <location>
        <begin position="36"/>
        <end position="51"/>
    </location>
</feature>
<evidence type="ECO:0000256" key="3">
    <source>
        <dbReference type="ARBA" id="ARBA00023157"/>
    </source>
</evidence>
<proteinExistence type="predicted"/>
<organism evidence="5 6">
    <name type="scientific">Astyanax mexicanus</name>
    <name type="common">Blind cave fish</name>
    <name type="synonym">Astyanax fasciatus mexicanus</name>
    <dbReference type="NCBI Taxonomy" id="7994"/>
    <lineage>
        <taxon>Eukaryota</taxon>
        <taxon>Metazoa</taxon>
        <taxon>Chordata</taxon>
        <taxon>Craniata</taxon>
        <taxon>Vertebrata</taxon>
        <taxon>Euteleostomi</taxon>
        <taxon>Actinopterygii</taxon>
        <taxon>Neopterygii</taxon>
        <taxon>Teleostei</taxon>
        <taxon>Ostariophysi</taxon>
        <taxon>Characiformes</taxon>
        <taxon>Characoidei</taxon>
        <taxon>Acestrorhamphidae</taxon>
        <taxon>Acestrorhamphinae</taxon>
        <taxon>Astyanax</taxon>
    </lineage>
</organism>
<protein>
    <recommendedName>
        <fullName evidence="4">EGF-like domain-containing protein</fullName>
    </recommendedName>
</protein>
<dbReference type="InterPro" id="IPR018097">
    <property type="entry name" value="EGF_Ca-bd_CS"/>
</dbReference>
<name>A0A8B9HMH4_ASTMX</name>
<dbReference type="SMART" id="SM00179">
    <property type="entry name" value="EGF_CA"/>
    <property type="match status" value="1"/>
</dbReference>
<dbReference type="SUPFAM" id="SSF57196">
    <property type="entry name" value="EGF/Laminin"/>
    <property type="match status" value="1"/>
</dbReference>
<keyword evidence="2" id="KW-0677">Repeat</keyword>
<evidence type="ECO:0000313" key="5">
    <source>
        <dbReference type="Ensembl" id="ENSAMXP00005014649.1"/>
    </source>
</evidence>
<dbReference type="Gene3D" id="2.10.25.10">
    <property type="entry name" value="Laminin"/>
    <property type="match status" value="1"/>
</dbReference>